<comment type="function">
    <text evidence="12">Necessary for flagellar biosynthesis. May be involved in translocation of the flagellum.</text>
</comment>
<proteinExistence type="inferred from homology"/>
<dbReference type="GO" id="GO:0005047">
    <property type="term" value="F:signal recognition particle binding"/>
    <property type="evidence" value="ECO:0007669"/>
    <property type="project" value="TreeGrafter"/>
</dbReference>
<evidence type="ECO:0000256" key="12">
    <source>
        <dbReference type="ARBA" id="ARBA00025337"/>
    </source>
</evidence>
<reference evidence="17 18" key="1">
    <citation type="submission" date="2016-11" db="EMBL/GenBank/DDBJ databases">
        <authorList>
            <person name="Jaros S."/>
            <person name="Januszkiewicz K."/>
            <person name="Wedrychowicz H."/>
        </authorList>
    </citation>
    <scope>NUCLEOTIDE SEQUENCE [LARGE SCALE GENOMIC DNA]</scope>
    <source>
        <strain evidence="17 18">CGMCC 1.10190</strain>
    </source>
</reference>
<dbReference type="SMART" id="SM00962">
    <property type="entry name" value="SRP54"/>
    <property type="match status" value="1"/>
</dbReference>
<dbReference type="PANTHER" id="PTHR43134">
    <property type="entry name" value="SIGNAL RECOGNITION PARTICLE RECEPTOR SUBUNIT ALPHA"/>
    <property type="match status" value="1"/>
</dbReference>
<evidence type="ECO:0000256" key="10">
    <source>
        <dbReference type="ARBA" id="ARBA00023136"/>
    </source>
</evidence>
<dbReference type="GO" id="GO:0003924">
    <property type="term" value="F:GTPase activity"/>
    <property type="evidence" value="ECO:0007669"/>
    <property type="project" value="UniProtKB-UniRule"/>
</dbReference>
<dbReference type="InterPro" id="IPR003593">
    <property type="entry name" value="AAA+_ATPase"/>
</dbReference>
<dbReference type="EMBL" id="FQXE01000012">
    <property type="protein sequence ID" value="SHI19267.1"/>
    <property type="molecule type" value="Genomic_DNA"/>
</dbReference>
<keyword evidence="7" id="KW-1005">Bacterial flagellum biogenesis</keyword>
<keyword evidence="5" id="KW-1003">Cell membrane</keyword>
<dbReference type="AlphaFoldDB" id="A0A1M5Z4R1"/>
<name>A0A1M5Z4R1_9BURK</name>
<dbReference type="Gene3D" id="1.20.120.1380">
    <property type="entry name" value="Flagellar FlhF biosynthesis protein, N domain"/>
    <property type="match status" value="1"/>
</dbReference>
<dbReference type="GO" id="GO:0005886">
    <property type="term" value="C:plasma membrane"/>
    <property type="evidence" value="ECO:0007669"/>
    <property type="project" value="UniProtKB-SubCell"/>
</dbReference>
<evidence type="ECO:0000256" key="5">
    <source>
        <dbReference type="ARBA" id="ARBA00022475"/>
    </source>
</evidence>
<evidence type="ECO:0000256" key="9">
    <source>
        <dbReference type="ARBA" id="ARBA00023134"/>
    </source>
</evidence>
<keyword evidence="11" id="KW-1006">Bacterial flagellum protein export</keyword>
<comment type="similarity">
    <text evidence="2">Belongs to the GTP-binding SRP family.</text>
</comment>
<dbReference type="InterPro" id="IPR047040">
    <property type="entry name" value="FlhF__GTPase_dom"/>
</dbReference>
<evidence type="ECO:0000256" key="8">
    <source>
        <dbReference type="ARBA" id="ARBA00022927"/>
    </source>
</evidence>
<keyword evidence="10" id="KW-0472">Membrane</keyword>
<keyword evidence="4" id="KW-0813">Transport</keyword>
<keyword evidence="17" id="KW-0966">Cell projection</keyword>
<dbReference type="FunFam" id="3.40.50.300:FF:000695">
    <property type="entry name" value="Flagellar biosynthesis regulator FlhF"/>
    <property type="match status" value="1"/>
</dbReference>
<dbReference type="STRING" id="658167.SAMN04488135_11291"/>
<dbReference type="SUPFAM" id="SSF52540">
    <property type="entry name" value="P-loop containing nucleoside triphosphate hydrolases"/>
    <property type="match status" value="1"/>
</dbReference>
<keyword evidence="18" id="KW-1185">Reference proteome</keyword>
<dbReference type="GO" id="GO:0015031">
    <property type="term" value="P:protein transport"/>
    <property type="evidence" value="ECO:0007669"/>
    <property type="project" value="UniProtKB-KW"/>
</dbReference>
<dbReference type="Proteomes" id="UP000184226">
    <property type="component" value="Unassembled WGS sequence"/>
</dbReference>
<gene>
    <name evidence="17" type="ORF">SAMN04488135_11291</name>
</gene>
<evidence type="ECO:0000256" key="13">
    <source>
        <dbReference type="NCBIfam" id="TIGR03499"/>
    </source>
</evidence>
<dbReference type="GO" id="GO:0005525">
    <property type="term" value="F:GTP binding"/>
    <property type="evidence" value="ECO:0007669"/>
    <property type="project" value="UniProtKB-UniRule"/>
</dbReference>
<sequence length="795" mass="84858">MNISRFFGSTNREALRQVRLALGPDALIVSNRRVNGGVEILATDPTSVPAAGLPAMPDGFPAAPGARPAAPRVQHAAQPAPAGLAAPEPGTDVMSAIGAMRGALETRIDELLWGNQLRKAPQAVSLFQTLLGYGFSTALLRAMLKRLPEHLSAKAAFQWARNELTTHLPVLASEDELWAPGLALALVGPTGVGKTTTIAKLAARCVKRAGPDSLVLLTTDTYRIGAHEQLKIYGEIMRVPVHVVQDVVELRQVMQGIRADQTILVDNVGISQRDRYISEQAAMLAGAGRQVNRLLVLNASSHGDTLDEVARTYCNDGGSPLKGCIITKVDEASRLGAALDTAIRYQLPIHYVSNGQKVPENLVFLPAAELVDQALVHNQQSRALYAPTEADFAALMSLSKAPQDDTLAAAAESRRKRLLPGLLSMAPEAGAGLSMQDLDAACAYVDDQTASSEAYDLWRGYTAAKQDEASLAATIDHMLRTAQSDLSDKGYKHVLAMHDQVALKSAADGRGHMRASLLFADNAVALTSPVQHLSFADGWQSSCGASAQAAPTAGEALLRQIQWLEEHQSRLPLVHLFEGGSQALWRRISELDVAWLAQCAATTRIEFDSCATTVGALAKTLNHRPVVKPAYAEALAEVAGLAAEDVVLWMASATVEVVARQQDTLMLQLISVRIVNRADGATVKTLHGLSNMFDLTVASEALAAWLVARSEARQGLRYAARAWQLLAARDDAQSLQKKALAAAQLGMAAWQYKQDPKAELGRKVGASLTGKPGLPSVAAMPALLKLFALKEMVAA</sequence>
<dbReference type="GO" id="GO:0044781">
    <property type="term" value="P:bacterial-type flagellum organization"/>
    <property type="evidence" value="ECO:0007669"/>
    <property type="project" value="UniProtKB-UniRule"/>
</dbReference>
<dbReference type="InterPro" id="IPR000897">
    <property type="entry name" value="SRP54_GTPase_dom"/>
</dbReference>
<dbReference type="CDD" id="cd17873">
    <property type="entry name" value="FlhF"/>
    <property type="match status" value="1"/>
</dbReference>
<evidence type="ECO:0000256" key="2">
    <source>
        <dbReference type="ARBA" id="ARBA00008531"/>
    </source>
</evidence>
<feature type="domain" description="SRP54-type proteins GTP-binding" evidence="16">
    <location>
        <begin position="181"/>
        <end position="376"/>
    </location>
</feature>
<evidence type="ECO:0000256" key="11">
    <source>
        <dbReference type="ARBA" id="ARBA00023225"/>
    </source>
</evidence>
<evidence type="ECO:0000256" key="14">
    <source>
        <dbReference type="SAM" id="MobiDB-lite"/>
    </source>
</evidence>
<evidence type="ECO:0000313" key="17">
    <source>
        <dbReference type="EMBL" id="SHI19267.1"/>
    </source>
</evidence>
<evidence type="ECO:0000256" key="3">
    <source>
        <dbReference type="ARBA" id="ARBA00014919"/>
    </source>
</evidence>
<dbReference type="SMART" id="SM00382">
    <property type="entry name" value="AAA"/>
    <property type="match status" value="1"/>
</dbReference>
<keyword evidence="6" id="KW-0547">Nucleotide-binding</keyword>
<evidence type="ECO:0000256" key="4">
    <source>
        <dbReference type="ARBA" id="ARBA00022448"/>
    </source>
</evidence>
<dbReference type="RefSeq" id="WP_073106376.1">
    <property type="nucleotide sequence ID" value="NZ_FQXE01000012.1"/>
</dbReference>
<evidence type="ECO:0000259" key="16">
    <source>
        <dbReference type="SMART" id="SM00962"/>
    </source>
</evidence>
<keyword evidence="9" id="KW-0342">GTP-binding</keyword>
<dbReference type="OrthoDB" id="9778554at2"/>
<feature type="region of interest" description="Disordered" evidence="14">
    <location>
        <begin position="60"/>
        <end position="86"/>
    </location>
</feature>
<evidence type="ECO:0000313" key="18">
    <source>
        <dbReference type="Proteomes" id="UP000184226"/>
    </source>
</evidence>
<organism evidence="17 18">
    <name type="scientific">Pollutimonas bauzanensis</name>
    <dbReference type="NCBI Taxonomy" id="658167"/>
    <lineage>
        <taxon>Bacteria</taxon>
        <taxon>Pseudomonadati</taxon>
        <taxon>Pseudomonadota</taxon>
        <taxon>Betaproteobacteria</taxon>
        <taxon>Burkholderiales</taxon>
        <taxon>Alcaligenaceae</taxon>
        <taxon>Pollutimonas</taxon>
    </lineage>
</organism>
<accession>A0A1M5Z4R1</accession>
<evidence type="ECO:0000259" key="15">
    <source>
        <dbReference type="SMART" id="SM00382"/>
    </source>
</evidence>
<dbReference type="InterPro" id="IPR027417">
    <property type="entry name" value="P-loop_NTPase"/>
</dbReference>
<keyword evidence="17" id="KW-0969">Cilium</keyword>
<comment type="subcellular location">
    <subcellularLocation>
        <location evidence="1">Cell membrane</location>
        <topology evidence="1">Peripheral membrane protein</topology>
        <orientation evidence="1">Cytoplasmic side</orientation>
    </subcellularLocation>
</comment>
<dbReference type="Pfam" id="PF00448">
    <property type="entry name" value="SRP54"/>
    <property type="match status" value="1"/>
</dbReference>
<evidence type="ECO:0000256" key="7">
    <source>
        <dbReference type="ARBA" id="ARBA00022795"/>
    </source>
</evidence>
<keyword evidence="8" id="KW-0653">Protein transport</keyword>
<evidence type="ECO:0000256" key="6">
    <source>
        <dbReference type="ARBA" id="ARBA00022741"/>
    </source>
</evidence>
<evidence type="ECO:0000256" key="1">
    <source>
        <dbReference type="ARBA" id="ARBA00004413"/>
    </source>
</evidence>
<dbReference type="GO" id="GO:0006614">
    <property type="term" value="P:SRP-dependent cotranslational protein targeting to membrane"/>
    <property type="evidence" value="ECO:0007669"/>
    <property type="project" value="UniProtKB-UniRule"/>
</dbReference>
<feature type="domain" description="AAA+ ATPase" evidence="15">
    <location>
        <begin position="180"/>
        <end position="353"/>
    </location>
</feature>
<dbReference type="Gene3D" id="3.40.50.300">
    <property type="entry name" value="P-loop containing nucleotide triphosphate hydrolases"/>
    <property type="match status" value="1"/>
</dbReference>
<protein>
    <recommendedName>
        <fullName evidence="3 13">Flagellar biosynthesis protein FlhF</fullName>
    </recommendedName>
</protein>
<dbReference type="PANTHER" id="PTHR43134:SF3">
    <property type="entry name" value="FLAGELLAR BIOSYNTHESIS PROTEIN FLHF"/>
    <property type="match status" value="1"/>
</dbReference>
<keyword evidence="17" id="KW-0282">Flagellum</keyword>
<dbReference type="NCBIfam" id="TIGR03499">
    <property type="entry name" value="FlhF"/>
    <property type="match status" value="1"/>
</dbReference>
<dbReference type="InterPro" id="IPR020006">
    <property type="entry name" value="FlhF"/>
</dbReference>